<sequence>MSYIMRKILNFLVVLSAGFTIGWYGHSFWQGLSTYDRQQLISAFDTSEPSKSAASQVPSDQDSNMLAFRSALHVRDNQLIISSYHALVYNHPEMQAEANIRLREYLQEELNAKRFLYLIPLLEEFLNTYPHETSAWNILVESYLQTGDKRQAVLTLYKLETNLDDYEAIEKVKSRIKLLVQAYDQQLLQDNLLPQLLKFYEELSFIDESNYSYLFRRAELFVQLKDYTQALSLLDYLQSDSKWGAAAKRLKDKINEKMRAKEGILLTRHGEHFIVPVELDSQHKLSLLIDTGASLSVISKAFFQSLSGGDIAQYQNQVRMNTAGGQVIAPVYRFNSITIAGRKLNDIDVAVVDMPQSNAYQGLLGMNFLKFFQFEIDQEQSLLFLDPKH</sequence>
<protein>
    <recommendedName>
        <fullName evidence="3">Peptidase A2 domain-containing protein</fullName>
    </recommendedName>
</protein>
<dbReference type="InterPro" id="IPR021109">
    <property type="entry name" value="Peptidase_aspartic_dom_sf"/>
</dbReference>
<evidence type="ECO:0000313" key="2">
    <source>
        <dbReference type="Proteomes" id="UP000257039"/>
    </source>
</evidence>
<reference evidence="1 2" key="1">
    <citation type="submission" date="2017-04" db="EMBL/GenBank/DDBJ databases">
        <title>Draft genome sequence of Zooshikella ganghwensis VG4 isolated from Red Sea sediments.</title>
        <authorList>
            <person name="Rehman Z."/>
            <person name="Alam I."/>
            <person name="Kamau A."/>
            <person name="Bajic V."/>
            <person name="Leiknes T."/>
        </authorList>
    </citation>
    <scope>NUCLEOTIDE SEQUENCE [LARGE SCALE GENOMIC DNA]</scope>
    <source>
        <strain evidence="1 2">VG4</strain>
    </source>
</reference>
<dbReference type="InterPro" id="IPR001969">
    <property type="entry name" value="Aspartic_peptidase_AS"/>
</dbReference>
<dbReference type="InterPro" id="IPR034122">
    <property type="entry name" value="Retropepsin-like_bacterial"/>
</dbReference>
<dbReference type="Gene3D" id="1.25.40.10">
    <property type="entry name" value="Tetratricopeptide repeat domain"/>
    <property type="match status" value="1"/>
</dbReference>
<comment type="caution">
    <text evidence="1">The sequence shown here is derived from an EMBL/GenBank/DDBJ whole genome shotgun (WGS) entry which is preliminary data.</text>
</comment>
<name>A0A4P9VRE7_9GAMM</name>
<evidence type="ECO:0008006" key="3">
    <source>
        <dbReference type="Google" id="ProtNLM"/>
    </source>
</evidence>
<gene>
    <name evidence="1" type="ORF">B9G39_23440</name>
</gene>
<dbReference type="Proteomes" id="UP000257039">
    <property type="component" value="Unassembled WGS sequence"/>
</dbReference>
<dbReference type="Pfam" id="PF13650">
    <property type="entry name" value="Asp_protease_2"/>
    <property type="match status" value="1"/>
</dbReference>
<dbReference type="AlphaFoldDB" id="A0A4P9VRE7"/>
<dbReference type="GO" id="GO:0004190">
    <property type="term" value="F:aspartic-type endopeptidase activity"/>
    <property type="evidence" value="ECO:0007669"/>
    <property type="project" value="InterPro"/>
</dbReference>
<keyword evidence="2" id="KW-1185">Reference proteome</keyword>
<dbReference type="PROSITE" id="PS00141">
    <property type="entry name" value="ASP_PROTEASE"/>
    <property type="match status" value="1"/>
</dbReference>
<proteinExistence type="predicted"/>
<dbReference type="GO" id="GO:0006508">
    <property type="term" value="P:proteolysis"/>
    <property type="evidence" value="ECO:0007669"/>
    <property type="project" value="InterPro"/>
</dbReference>
<dbReference type="CDD" id="cd05483">
    <property type="entry name" value="retropepsin_like_bacteria"/>
    <property type="match status" value="1"/>
</dbReference>
<dbReference type="SUPFAM" id="SSF50630">
    <property type="entry name" value="Acid proteases"/>
    <property type="match status" value="1"/>
</dbReference>
<dbReference type="Gene3D" id="2.40.70.10">
    <property type="entry name" value="Acid Proteases"/>
    <property type="match status" value="1"/>
</dbReference>
<accession>A0A4P9VRE7</accession>
<evidence type="ECO:0000313" key="1">
    <source>
        <dbReference type="EMBL" id="RDH46165.1"/>
    </source>
</evidence>
<dbReference type="InterPro" id="IPR011990">
    <property type="entry name" value="TPR-like_helical_dom_sf"/>
</dbReference>
<organism evidence="1 2">
    <name type="scientific">Zooshikella ganghwensis</name>
    <dbReference type="NCBI Taxonomy" id="202772"/>
    <lineage>
        <taxon>Bacteria</taxon>
        <taxon>Pseudomonadati</taxon>
        <taxon>Pseudomonadota</taxon>
        <taxon>Gammaproteobacteria</taxon>
        <taxon>Oceanospirillales</taxon>
        <taxon>Zooshikellaceae</taxon>
        <taxon>Zooshikella</taxon>
    </lineage>
</organism>
<dbReference type="EMBL" id="NDXW01000001">
    <property type="protein sequence ID" value="RDH46165.1"/>
    <property type="molecule type" value="Genomic_DNA"/>
</dbReference>